<accession>A0A5B7K7K0</accession>
<sequence length="108" mass="11707">MQITAKYPRRLGAHACHNGTASPLPSSPAVHTYSLPAPQPYPNTRSQPPLVSSPRGATQPHSPPRRSPPPPRLRERASVSHGGVRSYVTCIAFRTAKVKRCGFQAPFC</sequence>
<dbReference type="Proteomes" id="UP000324222">
    <property type="component" value="Unassembled WGS sequence"/>
</dbReference>
<name>A0A5B7K7K0_PORTR</name>
<reference evidence="2 3" key="1">
    <citation type="submission" date="2019-05" db="EMBL/GenBank/DDBJ databases">
        <title>Another draft genome of Portunus trituberculatus and its Hox gene families provides insights of decapod evolution.</title>
        <authorList>
            <person name="Jeong J.-H."/>
            <person name="Song I."/>
            <person name="Kim S."/>
            <person name="Choi T."/>
            <person name="Kim D."/>
            <person name="Ryu S."/>
            <person name="Kim W."/>
        </authorList>
    </citation>
    <scope>NUCLEOTIDE SEQUENCE [LARGE SCALE GENOMIC DNA]</scope>
    <source>
        <tissue evidence="2">Muscle</tissue>
    </source>
</reference>
<gene>
    <name evidence="2" type="ORF">E2C01_096571</name>
</gene>
<feature type="region of interest" description="Disordered" evidence="1">
    <location>
        <begin position="1"/>
        <end position="82"/>
    </location>
</feature>
<protein>
    <submittedName>
        <fullName evidence="2">Uncharacterized protein</fullName>
    </submittedName>
</protein>
<evidence type="ECO:0000256" key="1">
    <source>
        <dbReference type="SAM" id="MobiDB-lite"/>
    </source>
</evidence>
<dbReference type="AlphaFoldDB" id="A0A5B7K7K0"/>
<evidence type="ECO:0000313" key="3">
    <source>
        <dbReference type="Proteomes" id="UP000324222"/>
    </source>
</evidence>
<evidence type="ECO:0000313" key="2">
    <source>
        <dbReference type="EMBL" id="MPD01059.1"/>
    </source>
</evidence>
<organism evidence="2 3">
    <name type="scientific">Portunus trituberculatus</name>
    <name type="common">Swimming crab</name>
    <name type="synonym">Neptunus trituberculatus</name>
    <dbReference type="NCBI Taxonomy" id="210409"/>
    <lineage>
        <taxon>Eukaryota</taxon>
        <taxon>Metazoa</taxon>
        <taxon>Ecdysozoa</taxon>
        <taxon>Arthropoda</taxon>
        <taxon>Crustacea</taxon>
        <taxon>Multicrustacea</taxon>
        <taxon>Malacostraca</taxon>
        <taxon>Eumalacostraca</taxon>
        <taxon>Eucarida</taxon>
        <taxon>Decapoda</taxon>
        <taxon>Pleocyemata</taxon>
        <taxon>Brachyura</taxon>
        <taxon>Eubrachyura</taxon>
        <taxon>Portunoidea</taxon>
        <taxon>Portunidae</taxon>
        <taxon>Portuninae</taxon>
        <taxon>Portunus</taxon>
    </lineage>
</organism>
<proteinExistence type="predicted"/>
<dbReference type="EMBL" id="VSRR010125606">
    <property type="protein sequence ID" value="MPD01059.1"/>
    <property type="molecule type" value="Genomic_DNA"/>
</dbReference>
<comment type="caution">
    <text evidence="2">The sequence shown here is derived from an EMBL/GenBank/DDBJ whole genome shotgun (WGS) entry which is preliminary data.</text>
</comment>
<keyword evidence="3" id="KW-1185">Reference proteome</keyword>
<feature type="compositionally biased region" description="Pro residues" evidence="1">
    <location>
        <begin position="61"/>
        <end position="71"/>
    </location>
</feature>